<dbReference type="PIRSF" id="PIRSF002889">
    <property type="entry name" value="Rod_FlgB"/>
    <property type="match status" value="1"/>
</dbReference>
<dbReference type="STRING" id="1156417.Y919_04410"/>
<dbReference type="PANTHER" id="PTHR30435">
    <property type="entry name" value="FLAGELLAR PROTEIN"/>
    <property type="match status" value="1"/>
</dbReference>
<evidence type="ECO:0000256" key="4">
    <source>
        <dbReference type="ARBA" id="ARBA00023143"/>
    </source>
</evidence>
<dbReference type="InterPro" id="IPR001444">
    <property type="entry name" value="Flag_bb_rod_N"/>
</dbReference>
<feature type="domain" description="Flagellar basal body rod protein N-terminal" evidence="7">
    <location>
        <begin position="15"/>
        <end position="39"/>
    </location>
</feature>
<comment type="caution">
    <text evidence="8">The sequence shown here is derived from an EMBL/GenBank/DDBJ whole genome shotgun (WGS) entry which is preliminary data.</text>
</comment>
<evidence type="ECO:0000256" key="2">
    <source>
        <dbReference type="ARBA" id="ARBA00009677"/>
    </source>
</evidence>
<dbReference type="AlphaFoldDB" id="A0A096BIR4"/>
<reference evidence="8 9" key="1">
    <citation type="submission" date="2013-12" db="EMBL/GenBank/DDBJ databases">
        <title>Draft genome sequence of Caloranaerobacter sp. H53214.</title>
        <authorList>
            <person name="Jiang L.J."/>
            <person name="Shao Z.Z."/>
            <person name="Long M.N."/>
        </authorList>
    </citation>
    <scope>NUCLEOTIDE SEQUENCE [LARGE SCALE GENOMIC DNA]</scope>
    <source>
        <strain evidence="8 9">H53214</strain>
    </source>
</reference>
<evidence type="ECO:0000259" key="7">
    <source>
        <dbReference type="Pfam" id="PF00460"/>
    </source>
</evidence>
<comment type="function">
    <text evidence="5 6">Structural component of flagellum, the bacterial motility apparatus. Part of the rod structure of flagellar basal body.</text>
</comment>
<dbReference type="GO" id="GO:0030694">
    <property type="term" value="C:bacterial-type flagellum basal body, rod"/>
    <property type="evidence" value="ECO:0007669"/>
    <property type="project" value="InterPro"/>
</dbReference>
<dbReference type="RefSeq" id="WP_035162816.1">
    <property type="nucleotide sequence ID" value="NZ_AZTB01000015.1"/>
</dbReference>
<dbReference type="Proteomes" id="UP000029622">
    <property type="component" value="Unassembled WGS sequence"/>
</dbReference>
<proteinExistence type="inferred from homology"/>
<comment type="subunit">
    <text evidence="6">The basal body constitutes a major portion of the flagellar organelle and consists of a number of rings mounted on a central rod.</text>
</comment>
<dbReference type="Pfam" id="PF00460">
    <property type="entry name" value="Flg_bb_rod"/>
    <property type="match status" value="1"/>
</dbReference>
<evidence type="ECO:0000313" key="9">
    <source>
        <dbReference type="Proteomes" id="UP000029622"/>
    </source>
</evidence>
<evidence type="ECO:0000256" key="1">
    <source>
        <dbReference type="ARBA" id="ARBA00004117"/>
    </source>
</evidence>
<evidence type="ECO:0000256" key="6">
    <source>
        <dbReference type="PIRNR" id="PIRNR002889"/>
    </source>
</evidence>
<dbReference type="NCBIfam" id="TIGR01396">
    <property type="entry name" value="FlgB"/>
    <property type="match status" value="1"/>
</dbReference>
<dbReference type="GO" id="GO:0071978">
    <property type="term" value="P:bacterial-type flagellum-dependent swarming motility"/>
    <property type="evidence" value="ECO:0007669"/>
    <property type="project" value="TreeGrafter"/>
</dbReference>
<dbReference type="InterPro" id="IPR006300">
    <property type="entry name" value="FlgB"/>
</dbReference>
<dbReference type="InterPro" id="IPR019776">
    <property type="entry name" value="Flagellar_basal_body_rod_CS"/>
</dbReference>
<dbReference type="EMBL" id="AZTB01000015">
    <property type="protein sequence ID" value="KGG80762.1"/>
    <property type="molecule type" value="Genomic_DNA"/>
</dbReference>
<protein>
    <recommendedName>
        <fullName evidence="3 6">Flagellar basal body rod protein FlgB</fullName>
    </recommendedName>
</protein>
<evidence type="ECO:0000313" key="8">
    <source>
        <dbReference type="EMBL" id="KGG80762.1"/>
    </source>
</evidence>
<accession>A0A096BIR4</accession>
<dbReference type="PROSITE" id="PS00588">
    <property type="entry name" value="FLAGELLA_BB_ROD"/>
    <property type="match status" value="1"/>
</dbReference>
<sequence length="133" mass="15482">MFDKMFSTVNFLNFALNGTWIRHEAISNNIANANTPGYKRVRVEFENILKENLENKSVKLEVTNKLHIRSRHDNFEPIVVKEINTSTRLDENNVDIDIEMAELAKNTIMYNALIRQTISEFGRIKSVINEGRR</sequence>
<name>A0A096BIR4_9FIRM</name>
<comment type="similarity">
    <text evidence="2 6">Belongs to the flagella basal body rod proteins family.</text>
</comment>
<evidence type="ECO:0000256" key="5">
    <source>
        <dbReference type="ARBA" id="ARBA00024934"/>
    </source>
</evidence>
<dbReference type="PANTHER" id="PTHR30435:SF12">
    <property type="entry name" value="FLAGELLAR BASAL BODY ROD PROTEIN FLGB"/>
    <property type="match status" value="1"/>
</dbReference>
<comment type="subcellular location">
    <subcellularLocation>
        <location evidence="1 6">Bacterial flagellum basal body</location>
    </subcellularLocation>
</comment>
<gene>
    <name evidence="8" type="ORF">Y919_04410</name>
</gene>
<evidence type="ECO:0000256" key="3">
    <source>
        <dbReference type="ARBA" id="ARBA00014376"/>
    </source>
</evidence>
<keyword evidence="4 6" id="KW-0975">Bacterial flagellum</keyword>
<organism evidence="8 9">
    <name type="scientific">Caloranaerobacter azorensis H53214</name>
    <dbReference type="NCBI Taxonomy" id="1156417"/>
    <lineage>
        <taxon>Bacteria</taxon>
        <taxon>Bacillati</taxon>
        <taxon>Bacillota</taxon>
        <taxon>Tissierellia</taxon>
        <taxon>Tissierellales</taxon>
        <taxon>Thermohalobacteraceae</taxon>
        <taxon>Caloranaerobacter</taxon>
    </lineage>
</organism>